<dbReference type="Gene3D" id="3.30.70.1060">
    <property type="entry name" value="Dimeric alpha+beta barrel"/>
    <property type="match status" value="1"/>
</dbReference>
<dbReference type="SUPFAM" id="SSF54909">
    <property type="entry name" value="Dimeric alpha+beta barrel"/>
    <property type="match status" value="1"/>
</dbReference>
<proteinExistence type="inferred from homology"/>
<dbReference type="InterPro" id="IPR011008">
    <property type="entry name" value="Dimeric_a/b-barrel"/>
</dbReference>
<accession>A0A1I5SP66</accession>
<dbReference type="PANTHER" id="PTHR37828:SF1">
    <property type="entry name" value="YCII-RELATED DOMAIN-CONTAINING PROTEIN"/>
    <property type="match status" value="1"/>
</dbReference>
<dbReference type="Pfam" id="PF03795">
    <property type="entry name" value="YCII"/>
    <property type="match status" value="1"/>
</dbReference>
<dbReference type="InterPro" id="IPR005545">
    <property type="entry name" value="YCII"/>
</dbReference>
<gene>
    <name evidence="3" type="ORF">SAMN03084138_02951</name>
</gene>
<evidence type="ECO:0000259" key="2">
    <source>
        <dbReference type="Pfam" id="PF03795"/>
    </source>
</evidence>
<evidence type="ECO:0000256" key="1">
    <source>
        <dbReference type="ARBA" id="ARBA00007689"/>
    </source>
</evidence>
<name>A0A1I5SP66_9GAMM</name>
<dbReference type="OrthoDB" id="9814407at2"/>
<dbReference type="GeneID" id="35870452"/>
<evidence type="ECO:0000313" key="4">
    <source>
        <dbReference type="Proteomes" id="UP000182692"/>
    </source>
</evidence>
<dbReference type="RefSeq" id="WP_017009236.1">
    <property type="nucleotide sequence ID" value="NZ_FOWR01000022.1"/>
</dbReference>
<reference evidence="3 4" key="1">
    <citation type="submission" date="2016-10" db="EMBL/GenBank/DDBJ databases">
        <authorList>
            <person name="de Groot N.N."/>
        </authorList>
    </citation>
    <scope>NUCLEOTIDE SEQUENCE [LARGE SCALE GENOMIC DNA]</scope>
    <source>
        <strain evidence="3 4">DSM 15893</strain>
    </source>
</reference>
<sequence length="96" mass="10680">MFVVSLTYTVALSEVDQYIDAHIAYLEKQYAEGHFLASGRKVPRTGGIILARANDRAHLDAILREDPFYQAGVADYDIMEFEPSMVAEGLDGLLDN</sequence>
<dbReference type="EMBL" id="FOWR01000022">
    <property type="protein sequence ID" value="SFP72550.1"/>
    <property type="molecule type" value="Genomic_DNA"/>
</dbReference>
<dbReference type="PANTHER" id="PTHR37828">
    <property type="entry name" value="GSR2449 PROTEIN"/>
    <property type="match status" value="1"/>
</dbReference>
<dbReference type="Proteomes" id="UP000182692">
    <property type="component" value="Unassembled WGS sequence"/>
</dbReference>
<dbReference type="STRING" id="1121869.SAMN03084138_02951"/>
<comment type="similarity">
    <text evidence="1">Belongs to the YciI family.</text>
</comment>
<protein>
    <submittedName>
        <fullName evidence="3">Uncharacterized conserved protein YciI, contains a putative active-site phosphohistidine</fullName>
    </submittedName>
</protein>
<feature type="domain" description="YCII-related" evidence="2">
    <location>
        <begin position="1"/>
        <end position="81"/>
    </location>
</feature>
<dbReference type="AlphaFoldDB" id="A0A1I5SP66"/>
<organism evidence="3 4">
    <name type="scientific">Enterovibrio norvegicus DSM 15893</name>
    <dbReference type="NCBI Taxonomy" id="1121869"/>
    <lineage>
        <taxon>Bacteria</taxon>
        <taxon>Pseudomonadati</taxon>
        <taxon>Pseudomonadota</taxon>
        <taxon>Gammaproteobacteria</taxon>
        <taxon>Vibrionales</taxon>
        <taxon>Vibrionaceae</taxon>
        <taxon>Enterovibrio</taxon>
    </lineage>
</organism>
<evidence type="ECO:0000313" key="3">
    <source>
        <dbReference type="EMBL" id="SFP72550.1"/>
    </source>
</evidence>